<dbReference type="InterPro" id="IPR036856">
    <property type="entry name" value="Ald_Oxase/Xan_DH_a/b_sf"/>
</dbReference>
<dbReference type="SUPFAM" id="SSF56003">
    <property type="entry name" value="Molybdenum cofactor-binding domain"/>
    <property type="match status" value="1"/>
</dbReference>
<dbReference type="Pfam" id="PF20256">
    <property type="entry name" value="MoCoBD_2"/>
    <property type="match status" value="1"/>
</dbReference>
<proteinExistence type="predicted"/>
<name>A0A2U2DVX0_9HYPH</name>
<dbReference type="InterPro" id="IPR008274">
    <property type="entry name" value="AldOxase/xan_DH_MoCoBD1"/>
</dbReference>
<dbReference type="SUPFAM" id="SSF54665">
    <property type="entry name" value="CO dehydrogenase molybdoprotein N-domain-like"/>
    <property type="match status" value="1"/>
</dbReference>
<dbReference type="Gene3D" id="3.30.365.10">
    <property type="entry name" value="Aldehyde oxidase/xanthine dehydrogenase, molybdopterin binding domain"/>
    <property type="match status" value="4"/>
</dbReference>
<evidence type="ECO:0000259" key="1">
    <source>
        <dbReference type="PROSITE" id="PS51387"/>
    </source>
</evidence>
<dbReference type="InterPro" id="IPR036683">
    <property type="entry name" value="CO_DH_flav_C_dom_sf"/>
</dbReference>
<dbReference type="InterPro" id="IPR002346">
    <property type="entry name" value="Mopterin_DH_FAD-bd"/>
</dbReference>
<dbReference type="Pfam" id="PF01315">
    <property type="entry name" value="Ald_Xan_dh_C"/>
    <property type="match status" value="1"/>
</dbReference>
<dbReference type="InterPro" id="IPR000674">
    <property type="entry name" value="Ald_Oxase/Xan_DH_a/b"/>
</dbReference>
<reference evidence="2 3" key="1">
    <citation type="submission" date="2018-05" db="EMBL/GenBank/DDBJ databases">
        <title>The draft genome of strain NS-104.</title>
        <authorList>
            <person name="Hang P."/>
            <person name="Jiang J."/>
        </authorList>
    </citation>
    <scope>NUCLEOTIDE SEQUENCE [LARGE SCALE GENOMIC DNA]</scope>
    <source>
        <strain evidence="2 3">NS-104</strain>
    </source>
</reference>
<dbReference type="PIRSF" id="PIRSF000127">
    <property type="entry name" value="Xanthine_DH"/>
    <property type="match status" value="1"/>
</dbReference>
<dbReference type="SMART" id="SM01092">
    <property type="entry name" value="CO_deh_flav_C"/>
    <property type="match status" value="1"/>
</dbReference>
<dbReference type="SMART" id="SM01008">
    <property type="entry name" value="Ald_Xan_dh_C"/>
    <property type="match status" value="1"/>
</dbReference>
<dbReference type="Pfam" id="PF00941">
    <property type="entry name" value="FAD_binding_5"/>
    <property type="match status" value="1"/>
</dbReference>
<dbReference type="GO" id="GO:0071949">
    <property type="term" value="F:FAD binding"/>
    <property type="evidence" value="ECO:0007669"/>
    <property type="project" value="InterPro"/>
</dbReference>
<dbReference type="SUPFAM" id="SSF56176">
    <property type="entry name" value="FAD-binding/transporter-associated domain-like"/>
    <property type="match status" value="1"/>
</dbReference>
<evidence type="ECO:0000313" key="2">
    <source>
        <dbReference type="EMBL" id="PWE57464.1"/>
    </source>
</evidence>
<dbReference type="PANTHER" id="PTHR11908:SF157">
    <property type="entry name" value="XANTHINE DEHYDROGENASE SUBUNIT D-RELATED"/>
    <property type="match status" value="1"/>
</dbReference>
<dbReference type="InterPro" id="IPR046867">
    <property type="entry name" value="AldOxase/xan_DH_MoCoBD2"/>
</dbReference>
<dbReference type="Gene3D" id="3.90.1170.50">
    <property type="entry name" value="Aldehyde oxidase/xanthine dehydrogenase, a/b hammerhead"/>
    <property type="match status" value="1"/>
</dbReference>
<sequence length="1059" mass="110997">MAEEPALSVLHPASLVDAVAMVRDEATGTRRYAAGATAIQLEWARGLAKPSALVDLGHIPGLAGITAEQGYLGIGASTPLASLVTDRRIRAASPLLAAAARTVAGPAVRNLGTIGGNVAGRTGCLLPPLLALNAELDIFGRNGPFREELADWLGRTADKADIITAIRLPAMTAECRWTQRKIGLRAAFTPSIIGVAGILDIDGDRILAARLAVGGGIVRPMRLRAVETSLAGQSLAACDWQKLRHDLFCAIEAPDDDFRSGRYRRTVAANALACGLAGALPKSAEMPGHHSPSAASSLAPPLPGEIRLAREEQQARWFTRPDLPPKVNGTFAYLTDHRAPDMLVGRILRAGVPHASILAIDTRAAEALPGVVAVVTHRDVPGENAFGIVVQDQPAFCGDKVRYVGDAVAAVAAIDAATAERALALIKVDYETLPVVTTPEQALADDAPAIHATGNLQRILHFSRGDIETGFAAAAHVVEDTYVTPRQMHGFMETEGGHARIEPDGSLAVFVGGQHGSRDRLQLSRILAMPEDRIRVVTSPTGGAFGGKDELTVQPALALLAIKSGRPVRLQLSRAESVLAGTKRNPMTIRMRTACDADGRLLAQEVDVLADAGAYASLGPGVLETALEHAGGPYVIDNVSTRGRLAYTNNGTCGAFRGFGANQMTYALECQMDRLAERCGLTPVEIRRRNLKPVGAPGYLGQDVAPSERLTEMLLAAETSPLWRQPRGLSADGTEIVGIGMAMNYQGNGLGSLVPDPAGGRLSLSGDGTIEAAYGLDEMGQGLLVTIQSAVSTELGCGRNDIRPVTGDTALAPESGSTTASRGTFVVWKSAQMAAPQFARAICEAAAGLLARNANDLRLAPGGIAERLSNSGDLLMTYTQLAAALPPEERPSVTVAYEFPKNSYTEGNARYIFAFGACLARVAVNRLTGQVRVLDLVQHTAAGPVMDVAAYLGQMEGGAVQGIGFTLSEDAVMKEGRYITANLDTYMLPGIADTPQTMRIHALGGLDAGDDFGPRGAGELGIGAVTPAIANAVADAIGYRPPMSPFSPEAVLDAMEAMP</sequence>
<dbReference type="PANTHER" id="PTHR11908">
    <property type="entry name" value="XANTHINE DEHYDROGENASE"/>
    <property type="match status" value="1"/>
</dbReference>
<accession>A0A2U2DVX0</accession>
<dbReference type="Proteomes" id="UP000245252">
    <property type="component" value="Unassembled WGS sequence"/>
</dbReference>
<dbReference type="InterPro" id="IPR036318">
    <property type="entry name" value="FAD-bd_PCMH-like_sf"/>
</dbReference>
<dbReference type="GO" id="GO:0016491">
    <property type="term" value="F:oxidoreductase activity"/>
    <property type="evidence" value="ECO:0007669"/>
    <property type="project" value="InterPro"/>
</dbReference>
<dbReference type="Pfam" id="PF02738">
    <property type="entry name" value="MoCoBD_1"/>
    <property type="match status" value="1"/>
</dbReference>
<dbReference type="Gene3D" id="3.30.465.10">
    <property type="match status" value="1"/>
</dbReference>
<dbReference type="InterPro" id="IPR005107">
    <property type="entry name" value="CO_DH_flav_C"/>
</dbReference>
<gene>
    <name evidence="2" type="ORF">DEM27_07505</name>
</gene>
<keyword evidence="3" id="KW-1185">Reference proteome</keyword>
<dbReference type="RefSeq" id="WP_109457569.1">
    <property type="nucleotide sequence ID" value="NZ_QFBC01000002.1"/>
</dbReference>
<dbReference type="InterPro" id="IPR037165">
    <property type="entry name" value="AldOxase/xan_DH_Mopterin-bd_sf"/>
</dbReference>
<comment type="caution">
    <text evidence="2">The sequence shown here is derived from an EMBL/GenBank/DDBJ whole genome shotgun (WGS) entry which is preliminary data.</text>
</comment>
<feature type="domain" description="FAD-binding PCMH-type" evidence="1">
    <location>
        <begin position="1"/>
        <end position="173"/>
    </location>
</feature>
<evidence type="ECO:0000313" key="3">
    <source>
        <dbReference type="Proteomes" id="UP000245252"/>
    </source>
</evidence>
<dbReference type="OrthoDB" id="9763985at2"/>
<dbReference type="InterPro" id="IPR016208">
    <property type="entry name" value="Ald_Oxase/xanthine_DH-like"/>
</dbReference>
<dbReference type="GO" id="GO:0005506">
    <property type="term" value="F:iron ion binding"/>
    <property type="evidence" value="ECO:0007669"/>
    <property type="project" value="InterPro"/>
</dbReference>
<dbReference type="EMBL" id="QFBC01000002">
    <property type="protein sequence ID" value="PWE57464.1"/>
    <property type="molecule type" value="Genomic_DNA"/>
</dbReference>
<dbReference type="PROSITE" id="PS51387">
    <property type="entry name" value="FAD_PCMH"/>
    <property type="match status" value="1"/>
</dbReference>
<dbReference type="Gene3D" id="3.30.390.50">
    <property type="entry name" value="CO dehydrogenase flavoprotein, C-terminal domain"/>
    <property type="match status" value="1"/>
</dbReference>
<organism evidence="2 3">
    <name type="scientific">Metarhizobium album</name>
    <dbReference type="NCBI Taxonomy" id="2182425"/>
    <lineage>
        <taxon>Bacteria</taxon>
        <taxon>Pseudomonadati</taxon>
        <taxon>Pseudomonadota</taxon>
        <taxon>Alphaproteobacteria</taxon>
        <taxon>Hyphomicrobiales</taxon>
        <taxon>Rhizobiaceae</taxon>
        <taxon>Metarhizobium</taxon>
    </lineage>
</organism>
<dbReference type="InterPro" id="IPR016166">
    <property type="entry name" value="FAD-bd_PCMH"/>
</dbReference>
<protein>
    <submittedName>
        <fullName evidence="2">Aldehyde oxidase</fullName>
    </submittedName>
</protein>
<dbReference type="InterPro" id="IPR016169">
    <property type="entry name" value="FAD-bd_PCMH_sub2"/>
</dbReference>
<dbReference type="AlphaFoldDB" id="A0A2U2DVX0"/>
<dbReference type="SUPFAM" id="SSF55447">
    <property type="entry name" value="CO dehydrogenase flavoprotein C-terminal domain-like"/>
    <property type="match status" value="1"/>
</dbReference>